<evidence type="ECO:0000313" key="1">
    <source>
        <dbReference type="EMBL" id="WRO23403.1"/>
    </source>
</evidence>
<sequence>MSLVMPEYPHKDKQETDTACNTKWMKYRDSAKKAALILSKSMKIGELVEPKLMRKGLTVEREGFAEYACCHITIGYSVRCCPQYFTTMAIRWAKVLIQRELKRNQVDVKPIEQPNYDIFAHDRNDFLVNGMLWNCSTSINAWKLHWGWEEADAKKPSKAVMLVVLPSVIRLVISNVSKGSLTPFEISAKYPSFF</sequence>
<gene>
    <name evidence="1" type="ORF">MFMK1_003263</name>
</gene>
<protein>
    <submittedName>
        <fullName evidence="1">Uncharacterized protein</fullName>
    </submittedName>
</protein>
<dbReference type="AlphaFoldDB" id="A0AAU0US38"/>
<reference evidence="1 2" key="1">
    <citation type="submission" date="2023-04" db="EMBL/GenBank/DDBJ databases">
        <authorList>
            <person name="Hsu D."/>
        </authorList>
    </citation>
    <scope>NUCLEOTIDE SEQUENCE [LARGE SCALE GENOMIC DNA]</scope>
    <source>
        <strain evidence="1 2">MK1</strain>
    </source>
</reference>
<dbReference type="Proteomes" id="UP001329915">
    <property type="component" value="Chromosome"/>
</dbReference>
<name>A0AAU0US38_9FIRM</name>
<evidence type="ECO:0000313" key="2">
    <source>
        <dbReference type="Proteomes" id="UP001329915"/>
    </source>
</evidence>
<keyword evidence="2" id="KW-1185">Reference proteome</keyword>
<organism evidence="1 2">
    <name type="scientific">Metallumcola ferriviriculae</name>
    <dbReference type="NCBI Taxonomy" id="3039180"/>
    <lineage>
        <taxon>Bacteria</taxon>
        <taxon>Bacillati</taxon>
        <taxon>Bacillota</taxon>
        <taxon>Clostridia</taxon>
        <taxon>Neomoorellales</taxon>
        <taxon>Desulfitibacteraceae</taxon>
        <taxon>Metallumcola</taxon>
    </lineage>
</organism>
<dbReference type="KEGG" id="dbc:MFMK1_003263"/>
<dbReference type="EMBL" id="CP121694">
    <property type="protein sequence ID" value="WRO23403.1"/>
    <property type="molecule type" value="Genomic_DNA"/>
</dbReference>
<proteinExistence type="predicted"/>
<accession>A0AAU0US38</accession>